<keyword evidence="2 5" id="KW-0812">Transmembrane</keyword>
<dbReference type="AlphaFoldDB" id="A0A1B0GIK8"/>
<reference evidence="7" key="1">
    <citation type="submission" date="2020-05" db="UniProtKB">
        <authorList>
            <consortium name="EnsemblMetazoa"/>
        </authorList>
    </citation>
    <scope>IDENTIFICATION</scope>
    <source>
        <strain evidence="7">Jacobina</strain>
    </source>
</reference>
<evidence type="ECO:0000313" key="7">
    <source>
        <dbReference type="EnsemblMetazoa" id="LLOJ004572-PA"/>
    </source>
</evidence>
<feature type="transmembrane region" description="Helical" evidence="5">
    <location>
        <begin position="102"/>
        <end position="119"/>
    </location>
</feature>
<comment type="subcellular location">
    <subcellularLocation>
        <location evidence="1 5">Membrane</location>
        <topology evidence="1 5">Multi-pass membrane protein</topology>
    </subcellularLocation>
</comment>
<evidence type="ECO:0000256" key="6">
    <source>
        <dbReference type="SAM" id="MobiDB-lite"/>
    </source>
</evidence>
<organism evidence="7 8">
    <name type="scientific">Lutzomyia longipalpis</name>
    <name type="common">Sand fly</name>
    <dbReference type="NCBI Taxonomy" id="7200"/>
    <lineage>
        <taxon>Eukaryota</taxon>
        <taxon>Metazoa</taxon>
        <taxon>Ecdysozoa</taxon>
        <taxon>Arthropoda</taxon>
        <taxon>Hexapoda</taxon>
        <taxon>Insecta</taxon>
        <taxon>Pterygota</taxon>
        <taxon>Neoptera</taxon>
        <taxon>Endopterygota</taxon>
        <taxon>Diptera</taxon>
        <taxon>Nematocera</taxon>
        <taxon>Psychodoidea</taxon>
        <taxon>Psychodidae</taxon>
        <taxon>Lutzomyia</taxon>
        <taxon>Lutzomyia</taxon>
    </lineage>
</organism>
<dbReference type="EnsemblMetazoa" id="LLOJ004572-RA">
    <property type="protein sequence ID" value="LLOJ004572-PA"/>
    <property type="gene ID" value="LLOJ004572"/>
</dbReference>
<accession>A0A1B0GIK8</accession>
<dbReference type="GO" id="GO:0005886">
    <property type="term" value="C:plasma membrane"/>
    <property type="evidence" value="ECO:0007669"/>
    <property type="project" value="TreeGrafter"/>
</dbReference>
<evidence type="ECO:0000256" key="3">
    <source>
        <dbReference type="ARBA" id="ARBA00022989"/>
    </source>
</evidence>
<dbReference type="PANTHER" id="PTHR12483">
    <property type="entry name" value="SOLUTE CARRIER FAMILY 31 COPPER TRANSPORTERS"/>
    <property type="match status" value="1"/>
</dbReference>
<keyword evidence="4 5" id="KW-0472">Membrane</keyword>
<dbReference type="InterPro" id="IPR007274">
    <property type="entry name" value="Cop_transporter"/>
</dbReference>
<dbReference type="VEuPathDB" id="VectorBase:LLONM1_001337"/>
<protein>
    <recommendedName>
        <fullName evidence="5">Copper transport protein</fullName>
    </recommendedName>
</protein>
<dbReference type="Proteomes" id="UP000092461">
    <property type="component" value="Unassembled WGS sequence"/>
</dbReference>
<evidence type="ECO:0000313" key="8">
    <source>
        <dbReference type="Proteomes" id="UP000092461"/>
    </source>
</evidence>
<keyword evidence="5" id="KW-0187">Copper transport</keyword>
<dbReference type="EMBL" id="AJWK01014248">
    <property type="status" value="NOT_ANNOTATED_CDS"/>
    <property type="molecule type" value="Genomic_DNA"/>
</dbReference>
<keyword evidence="3 5" id="KW-1133">Transmembrane helix</keyword>
<feature type="transmembrane region" description="Helical" evidence="5">
    <location>
        <begin position="125"/>
        <end position="146"/>
    </location>
</feature>
<comment type="similarity">
    <text evidence="5">Belongs to the copper transporter (Ctr) (TC 1.A.56) family. SLC31A subfamily.</text>
</comment>
<keyword evidence="5" id="KW-0186">Copper</keyword>
<dbReference type="VEuPathDB" id="VectorBase:LLOJ004572"/>
<keyword evidence="5" id="KW-0406">Ion transport</keyword>
<evidence type="ECO:0000256" key="5">
    <source>
        <dbReference type="RuleBase" id="RU367022"/>
    </source>
</evidence>
<dbReference type="GO" id="GO:0005375">
    <property type="term" value="F:copper ion transmembrane transporter activity"/>
    <property type="evidence" value="ECO:0007669"/>
    <property type="project" value="UniProtKB-UniRule"/>
</dbReference>
<feature type="compositionally biased region" description="Polar residues" evidence="6">
    <location>
        <begin position="178"/>
        <end position="202"/>
    </location>
</feature>
<evidence type="ECO:0000256" key="4">
    <source>
        <dbReference type="ARBA" id="ARBA00023136"/>
    </source>
</evidence>
<keyword evidence="5" id="KW-0813">Transport</keyword>
<evidence type="ECO:0000256" key="2">
    <source>
        <dbReference type="ARBA" id="ARBA00022692"/>
    </source>
</evidence>
<dbReference type="Pfam" id="PF04145">
    <property type="entry name" value="Ctr"/>
    <property type="match status" value="1"/>
</dbReference>
<keyword evidence="8" id="KW-1185">Reference proteome</keyword>
<feature type="region of interest" description="Disordered" evidence="6">
    <location>
        <begin position="164"/>
        <end position="202"/>
    </location>
</feature>
<name>A0A1B0GIK8_LUTLO</name>
<dbReference type="PANTHER" id="PTHR12483:SF27">
    <property type="entry name" value="COPPER TRANSPORT PROTEIN CTR1"/>
    <property type="match status" value="1"/>
</dbReference>
<evidence type="ECO:0000256" key="1">
    <source>
        <dbReference type="ARBA" id="ARBA00004141"/>
    </source>
</evidence>
<proteinExistence type="inferred from homology"/>
<sequence>MQSMAFWWDASLGQFIFPGWNVVSLGGFIGVCILLICLAVFYEILKVHHIFIRLQGLRRSHTVSPRTQCAPPSGESDTLLTEHAVVFGSPHARKVIQLCKEALVFLFHTTLGYFLMLAVMMYNGYVFLTVVSALTLAYLFLGHISMRLHMEHIRARHLTIRCSPRCPSETRSPETPHDSTPGTSGNDDGTQSTSPGSPSRNKIQVVAEEIASRI</sequence>
<feature type="transmembrane region" description="Helical" evidence="5">
    <location>
        <begin position="20"/>
        <end position="45"/>
    </location>
</feature>